<dbReference type="CDD" id="cd04724">
    <property type="entry name" value="Tryptophan_synthase_alpha"/>
    <property type="match status" value="1"/>
</dbReference>
<evidence type="ECO:0000256" key="6">
    <source>
        <dbReference type="ARBA" id="ARBA00023239"/>
    </source>
</evidence>
<name>A0A2A4TA98_9DELT</name>
<keyword evidence="3 8" id="KW-0028">Amino-acid biosynthesis</keyword>
<feature type="active site" description="Proton acceptor" evidence="8">
    <location>
        <position position="47"/>
    </location>
</feature>
<dbReference type="PANTHER" id="PTHR43406:SF1">
    <property type="entry name" value="TRYPTOPHAN SYNTHASE ALPHA CHAIN, CHLOROPLASTIC"/>
    <property type="match status" value="1"/>
</dbReference>
<comment type="caution">
    <text evidence="10">The sequence shown here is derived from an EMBL/GenBank/DDBJ whole genome shotgun (WGS) entry which is preliminary data.</text>
</comment>
<evidence type="ECO:0000256" key="7">
    <source>
        <dbReference type="ARBA" id="ARBA00049047"/>
    </source>
</evidence>
<keyword evidence="5 8" id="KW-0057">Aromatic amino acid biosynthesis</keyword>
<comment type="catalytic activity">
    <reaction evidence="7 8">
        <text>(1S,2R)-1-C-(indol-3-yl)glycerol 3-phosphate + L-serine = D-glyceraldehyde 3-phosphate + L-tryptophan + H2O</text>
        <dbReference type="Rhea" id="RHEA:10532"/>
        <dbReference type="ChEBI" id="CHEBI:15377"/>
        <dbReference type="ChEBI" id="CHEBI:33384"/>
        <dbReference type="ChEBI" id="CHEBI:57912"/>
        <dbReference type="ChEBI" id="CHEBI:58866"/>
        <dbReference type="ChEBI" id="CHEBI:59776"/>
        <dbReference type="EC" id="4.2.1.20"/>
    </reaction>
</comment>
<reference evidence="11" key="1">
    <citation type="submission" date="2017-08" db="EMBL/GenBank/DDBJ databases">
        <title>A dynamic microbial community with high functional redundancy inhabits the cold, oxic subseafloor aquifer.</title>
        <authorList>
            <person name="Tully B.J."/>
            <person name="Wheat C.G."/>
            <person name="Glazer B.T."/>
            <person name="Huber J.A."/>
        </authorList>
    </citation>
    <scope>NUCLEOTIDE SEQUENCE [LARGE SCALE GENOMIC DNA]</scope>
</reference>
<keyword evidence="4 8" id="KW-0822">Tryptophan biosynthesis</keyword>
<dbReference type="Pfam" id="PF00290">
    <property type="entry name" value="Trp_syntA"/>
    <property type="match status" value="1"/>
</dbReference>
<proteinExistence type="inferred from homology"/>
<dbReference type="HAMAP" id="MF_00131">
    <property type="entry name" value="Trp_synth_alpha"/>
    <property type="match status" value="1"/>
</dbReference>
<dbReference type="NCBIfam" id="TIGR00262">
    <property type="entry name" value="trpA"/>
    <property type="match status" value="1"/>
</dbReference>
<evidence type="ECO:0000313" key="10">
    <source>
        <dbReference type="EMBL" id="PCI30281.1"/>
    </source>
</evidence>
<sequence>MLEQTIRKHQEDKKLLLMTHLVLGYPSFDVNRAMIKAMAAAGVELIELQIPFSEPMADGPTIMQACCDSLDSGTKVSECIAFAEEVCAEFPQIQFLFMTYLNIPYVYGLKAFVEKSKAIGIQGFIIPDLPLEESEQWLELCQEHQLSNIFIFTPTNSIERLQQLASVADGFVYCVGRRGVTGKKTDFDQELAEQIALYRKHTKLPIALGFGVQGKEDIEFLAGKADIAVIGSKLIQLQEEVGAEGVERFLKEIRADL</sequence>
<dbReference type="EC" id="4.2.1.20" evidence="8"/>
<evidence type="ECO:0000256" key="8">
    <source>
        <dbReference type="HAMAP-Rule" id="MF_00131"/>
    </source>
</evidence>
<protein>
    <recommendedName>
        <fullName evidence="8">Tryptophan synthase alpha chain</fullName>
        <ecNumber evidence="8">4.2.1.20</ecNumber>
    </recommendedName>
</protein>
<dbReference type="Proteomes" id="UP000218113">
    <property type="component" value="Unassembled WGS sequence"/>
</dbReference>
<accession>A0A2A4TA98</accession>
<dbReference type="SUPFAM" id="SSF51366">
    <property type="entry name" value="Ribulose-phoshate binding barrel"/>
    <property type="match status" value="1"/>
</dbReference>
<evidence type="ECO:0000256" key="5">
    <source>
        <dbReference type="ARBA" id="ARBA00023141"/>
    </source>
</evidence>
<organism evidence="10 11">
    <name type="scientific">SAR324 cluster bacterium</name>
    <dbReference type="NCBI Taxonomy" id="2024889"/>
    <lineage>
        <taxon>Bacteria</taxon>
        <taxon>Deltaproteobacteria</taxon>
        <taxon>SAR324 cluster</taxon>
    </lineage>
</organism>
<dbReference type="AlphaFoldDB" id="A0A2A4TA98"/>
<dbReference type="InterPro" id="IPR013785">
    <property type="entry name" value="Aldolase_TIM"/>
</dbReference>
<evidence type="ECO:0000256" key="9">
    <source>
        <dbReference type="RuleBase" id="RU003662"/>
    </source>
</evidence>
<dbReference type="InterPro" id="IPR011060">
    <property type="entry name" value="RibuloseP-bd_barrel"/>
</dbReference>
<feature type="active site" description="Proton acceptor" evidence="8">
    <location>
        <position position="58"/>
    </location>
</feature>
<dbReference type="Gene3D" id="3.20.20.70">
    <property type="entry name" value="Aldolase class I"/>
    <property type="match status" value="1"/>
</dbReference>
<dbReference type="UniPathway" id="UPA00035">
    <property type="reaction ID" value="UER00044"/>
</dbReference>
<evidence type="ECO:0000313" key="11">
    <source>
        <dbReference type="Proteomes" id="UP000218113"/>
    </source>
</evidence>
<comment type="function">
    <text evidence="8">The alpha subunit is responsible for the aldol cleavage of indoleglycerol phosphate to indole and glyceraldehyde 3-phosphate.</text>
</comment>
<evidence type="ECO:0000256" key="2">
    <source>
        <dbReference type="ARBA" id="ARBA00011270"/>
    </source>
</evidence>
<dbReference type="EMBL" id="NVSR01000006">
    <property type="protein sequence ID" value="PCI30281.1"/>
    <property type="molecule type" value="Genomic_DNA"/>
</dbReference>
<evidence type="ECO:0000256" key="4">
    <source>
        <dbReference type="ARBA" id="ARBA00022822"/>
    </source>
</evidence>
<evidence type="ECO:0000256" key="3">
    <source>
        <dbReference type="ARBA" id="ARBA00022605"/>
    </source>
</evidence>
<dbReference type="GO" id="GO:0005829">
    <property type="term" value="C:cytosol"/>
    <property type="evidence" value="ECO:0007669"/>
    <property type="project" value="TreeGrafter"/>
</dbReference>
<gene>
    <name evidence="8" type="primary">trpA</name>
    <name evidence="10" type="ORF">COB67_02055</name>
</gene>
<dbReference type="PANTHER" id="PTHR43406">
    <property type="entry name" value="TRYPTOPHAN SYNTHASE, ALPHA CHAIN"/>
    <property type="match status" value="1"/>
</dbReference>
<dbReference type="InterPro" id="IPR002028">
    <property type="entry name" value="Trp_synthase_suA"/>
</dbReference>
<keyword evidence="6 8" id="KW-0456">Lyase</keyword>
<dbReference type="PROSITE" id="PS00167">
    <property type="entry name" value="TRP_SYNTHASE_ALPHA"/>
    <property type="match status" value="1"/>
</dbReference>
<comment type="subunit">
    <text evidence="2 8">Tetramer of two alpha and two beta chains.</text>
</comment>
<dbReference type="InterPro" id="IPR018204">
    <property type="entry name" value="Trp_synthase_alpha_AS"/>
</dbReference>
<dbReference type="GO" id="GO:0004834">
    <property type="term" value="F:tryptophan synthase activity"/>
    <property type="evidence" value="ECO:0007669"/>
    <property type="project" value="UniProtKB-UniRule"/>
</dbReference>
<comment type="similarity">
    <text evidence="8 9">Belongs to the TrpA family.</text>
</comment>
<evidence type="ECO:0000256" key="1">
    <source>
        <dbReference type="ARBA" id="ARBA00004733"/>
    </source>
</evidence>
<comment type="pathway">
    <text evidence="1 8">Amino-acid biosynthesis; L-tryptophan biosynthesis; L-tryptophan from chorismate: step 5/5.</text>
</comment>